<keyword evidence="1" id="KW-0812">Transmembrane</keyword>
<evidence type="ECO:0000256" key="1">
    <source>
        <dbReference type="SAM" id="Phobius"/>
    </source>
</evidence>
<organism evidence="2 3">
    <name type="scientific">Nesterenkonia xinjiangensis</name>
    <dbReference type="NCBI Taxonomy" id="225327"/>
    <lineage>
        <taxon>Bacteria</taxon>
        <taxon>Bacillati</taxon>
        <taxon>Actinomycetota</taxon>
        <taxon>Actinomycetes</taxon>
        <taxon>Micrococcales</taxon>
        <taxon>Micrococcaceae</taxon>
        <taxon>Nesterenkonia</taxon>
    </lineage>
</organism>
<dbReference type="RefSeq" id="WP_179542502.1">
    <property type="nucleotide sequence ID" value="NZ_BAAALL010000001.1"/>
</dbReference>
<protein>
    <submittedName>
        <fullName evidence="2">YggT family protein</fullName>
    </submittedName>
</protein>
<keyword evidence="1" id="KW-1133">Transmembrane helix</keyword>
<evidence type="ECO:0000313" key="3">
    <source>
        <dbReference type="Proteomes" id="UP000535437"/>
    </source>
</evidence>
<dbReference type="EMBL" id="JACCFY010000001">
    <property type="protein sequence ID" value="NYJ79262.1"/>
    <property type="molecule type" value="Genomic_DNA"/>
</dbReference>
<feature type="transmembrane region" description="Helical" evidence="1">
    <location>
        <begin position="6"/>
        <end position="25"/>
    </location>
</feature>
<comment type="caution">
    <text evidence="2">The sequence shown here is derived from an EMBL/GenBank/DDBJ whole genome shotgun (WGS) entry which is preliminary data.</text>
</comment>
<dbReference type="Pfam" id="PF02325">
    <property type="entry name" value="CCB3_YggT"/>
    <property type="match status" value="1"/>
</dbReference>
<keyword evidence="3" id="KW-1185">Reference proteome</keyword>
<sequence length="97" mass="10741">MDLIAAPIYLLLTIFQLALVIRIIFDITQQYARQWRPRGLPLALAMGVYAVTDPPIRWLQKRIPPLNLGGIALDMGFIIVFLGVVIAKMIVRAVGAG</sequence>
<reference evidence="2 3" key="1">
    <citation type="submission" date="2020-07" db="EMBL/GenBank/DDBJ databases">
        <title>Sequencing the genomes of 1000 actinobacteria strains.</title>
        <authorList>
            <person name="Klenk H.-P."/>
        </authorList>
    </citation>
    <scope>NUCLEOTIDE SEQUENCE [LARGE SCALE GENOMIC DNA]</scope>
    <source>
        <strain evidence="2 3">DSM 15475</strain>
    </source>
</reference>
<keyword evidence="1" id="KW-0472">Membrane</keyword>
<proteinExistence type="predicted"/>
<dbReference type="GO" id="GO:0016020">
    <property type="term" value="C:membrane"/>
    <property type="evidence" value="ECO:0007669"/>
    <property type="project" value="InterPro"/>
</dbReference>
<dbReference type="InterPro" id="IPR003425">
    <property type="entry name" value="CCB3/YggT"/>
</dbReference>
<feature type="transmembrane region" description="Helical" evidence="1">
    <location>
        <begin position="68"/>
        <end position="91"/>
    </location>
</feature>
<dbReference type="Proteomes" id="UP000535437">
    <property type="component" value="Unassembled WGS sequence"/>
</dbReference>
<gene>
    <name evidence="2" type="ORF">HNR09_002673</name>
</gene>
<accession>A0A7Z0GNH5</accession>
<name>A0A7Z0GNH5_9MICC</name>
<evidence type="ECO:0000313" key="2">
    <source>
        <dbReference type="EMBL" id="NYJ79262.1"/>
    </source>
</evidence>
<dbReference type="AlphaFoldDB" id="A0A7Z0GNH5"/>